<dbReference type="InterPro" id="IPR021745">
    <property type="entry name" value="CbiG_mid"/>
</dbReference>
<dbReference type="Pfam" id="PF11760">
    <property type="entry name" value="CbiG_N"/>
    <property type="match status" value="1"/>
</dbReference>
<dbReference type="EMBL" id="VMSO01000027">
    <property type="protein sequence ID" value="KAA8500397.1"/>
    <property type="molecule type" value="Genomic_DNA"/>
</dbReference>
<dbReference type="Proteomes" id="UP000322025">
    <property type="component" value="Unassembled WGS sequence"/>
</dbReference>
<evidence type="ECO:0000259" key="2">
    <source>
        <dbReference type="Pfam" id="PF11760"/>
    </source>
</evidence>
<dbReference type="PANTHER" id="PTHR37477:SF1">
    <property type="entry name" value="COBALT-PRECORRIN-5A HYDROLASE"/>
    <property type="match status" value="1"/>
</dbReference>
<dbReference type="SUPFAM" id="SSF159664">
    <property type="entry name" value="CobE/GbiG C-terminal domain-like"/>
    <property type="match status" value="1"/>
</dbReference>
<dbReference type="Gene3D" id="3.30.420.180">
    <property type="entry name" value="CobE/GbiG C-terminal domain"/>
    <property type="match status" value="1"/>
</dbReference>
<dbReference type="OrthoDB" id="9781023at2"/>
<dbReference type="PANTHER" id="PTHR37477">
    <property type="entry name" value="COBALT-PRECORRIN-5A HYDROLASE"/>
    <property type="match status" value="1"/>
</dbReference>
<evidence type="ECO:0008006" key="6">
    <source>
        <dbReference type="Google" id="ProtNLM"/>
    </source>
</evidence>
<dbReference type="Gene3D" id="3.40.50.11220">
    <property type="match status" value="1"/>
</dbReference>
<keyword evidence="5" id="KW-1185">Reference proteome</keyword>
<evidence type="ECO:0000313" key="5">
    <source>
        <dbReference type="Proteomes" id="UP000322025"/>
    </source>
</evidence>
<dbReference type="InterPro" id="IPR002750">
    <property type="entry name" value="CobE/GbiG_C"/>
</dbReference>
<accession>A0A5M9HUV1</accession>
<dbReference type="AlphaFoldDB" id="A0A5M9HUV1"/>
<dbReference type="Pfam" id="PF01890">
    <property type="entry name" value="CbiG_C"/>
    <property type="match status" value="1"/>
</dbReference>
<dbReference type="InterPro" id="IPR021744">
    <property type="entry name" value="CbiG_N"/>
</dbReference>
<dbReference type="SUPFAM" id="SSF159672">
    <property type="entry name" value="CbiG N-terminal domain-like"/>
    <property type="match status" value="1"/>
</dbReference>
<feature type="domain" description="Cobalamin biosynthesis central region" evidence="3">
    <location>
        <begin position="143"/>
        <end position="186"/>
    </location>
</feature>
<evidence type="ECO:0000313" key="4">
    <source>
        <dbReference type="EMBL" id="KAA8500397.1"/>
    </source>
</evidence>
<comment type="caution">
    <text evidence="4">The sequence shown here is derived from an EMBL/GenBank/DDBJ whole genome shotgun (WGS) entry which is preliminary data.</text>
</comment>
<name>A0A5M9HUV1_9FIRM</name>
<sequence length="384" mass="41467">MDVIILSFTAAGTELNRRLCEIIRGAFGLEEAPGRCGGYAPEKYAGRGTYPLPADKRALIGGRWGQAAFIFIGAAGIAVRYIAPWVKDKYTDSPVLVIDEKGQYVIPLLSGHVGGAVSLADKIAELLGAVSVHTTATDVQGKFAVDVFAKKNGLVITDREAAKNISAAVLNGEKIAFYIERTESEGLDNEARTVRVGGRLPKEIILCESERETESYDYRIIVRAASETNNQSIQIGTHQEICKMDSEKCTLILLLGNIAAGIGCRKQIDDSVLEEGFLDILRANGLDISQVKSVASIDLKKDESAILQLCEKYHIPFVTYTAGELGQVQDVSTGSDFVKKVTGVDNVCERAARLSCGDGNMIQGKCIREGMTAALVRCPVELIF</sequence>
<protein>
    <recommendedName>
        <fullName evidence="6">Cobalamin biosynthesis protein CbiG</fullName>
    </recommendedName>
</protein>
<gene>
    <name evidence="4" type="ORF">FNY66_13825</name>
</gene>
<evidence type="ECO:0000259" key="1">
    <source>
        <dbReference type="Pfam" id="PF01890"/>
    </source>
</evidence>
<dbReference type="Pfam" id="PF11761">
    <property type="entry name" value="CbiG_mid"/>
    <property type="match status" value="1"/>
</dbReference>
<dbReference type="InterPro" id="IPR036518">
    <property type="entry name" value="CobE/GbiG_C_sf"/>
</dbReference>
<organism evidence="4 5">
    <name type="scientific">Mediterraneibacter catenae</name>
    <dbReference type="NCBI Taxonomy" id="2594882"/>
    <lineage>
        <taxon>Bacteria</taxon>
        <taxon>Bacillati</taxon>
        <taxon>Bacillota</taxon>
        <taxon>Clostridia</taxon>
        <taxon>Lachnospirales</taxon>
        <taxon>Lachnospiraceae</taxon>
        <taxon>Mediterraneibacter</taxon>
    </lineage>
</organism>
<reference evidence="4 5" key="1">
    <citation type="submission" date="2019-07" db="EMBL/GenBank/DDBJ databases">
        <authorList>
            <person name="Wongkuna S."/>
            <person name="Scaria J."/>
        </authorList>
    </citation>
    <scope>NUCLEOTIDE SEQUENCE [LARGE SCALE GENOMIC DNA]</scope>
    <source>
        <strain evidence="4 5">SW178</strain>
    </source>
</reference>
<proteinExistence type="predicted"/>
<feature type="domain" description="CobE/GbiG C-terminal" evidence="1">
    <location>
        <begin position="258"/>
        <end position="375"/>
    </location>
</feature>
<feature type="domain" description="Cobalamin synthesis G N-terminal" evidence="2">
    <location>
        <begin position="67"/>
        <end position="138"/>
    </location>
</feature>
<evidence type="ECO:0000259" key="3">
    <source>
        <dbReference type="Pfam" id="PF11761"/>
    </source>
</evidence>
<dbReference type="InterPro" id="IPR052553">
    <property type="entry name" value="CbiG_hydrolase"/>
</dbReference>
<dbReference type="GO" id="GO:0009236">
    <property type="term" value="P:cobalamin biosynthetic process"/>
    <property type="evidence" value="ECO:0007669"/>
    <property type="project" value="InterPro"/>
</dbReference>
<dbReference type="InterPro" id="IPR038029">
    <property type="entry name" value="GbiG_N_sf"/>
</dbReference>